<evidence type="ECO:0000313" key="2">
    <source>
        <dbReference type="Proteomes" id="UP001212152"/>
    </source>
</evidence>
<sequence>MTEDNFYAIRDSPCITGRHQSDERMVDWGAQNIAVLVGTCDEMDCQKTALPYLHCVVCHSDFLEGDNGDNACNVMHSDDFEWVGPLTVYRCCDKYFAEYEDPPMCAVAPHTASWAELEERFHWDFEKCSAPECPDE</sequence>
<proteinExistence type="predicted"/>
<dbReference type="EMBL" id="JADGJQ010000025">
    <property type="protein sequence ID" value="KAJ3178598.1"/>
    <property type="molecule type" value="Genomic_DNA"/>
</dbReference>
<keyword evidence="2" id="KW-1185">Reference proteome</keyword>
<protein>
    <submittedName>
        <fullName evidence="1">Uncharacterized protein</fullName>
    </submittedName>
</protein>
<comment type="caution">
    <text evidence="1">The sequence shown here is derived from an EMBL/GenBank/DDBJ whole genome shotgun (WGS) entry which is preliminary data.</text>
</comment>
<evidence type="ECO:0000313" key="1">
    <source>
        <dbReference type="EMBL" id="KAJ3178598.1"/>
    </source>
</evidence>
<reference evidence="1" key="1">
    <citation type="submission" date="2020-05" db="EMBL/GenBank/DDBJ databases">
        <title>Phylogenomic resolution of chytrid fungi.</title>
        <authorList>
            <person name="Stajich J.E."/>
            <person name="Amses K."/>
            <person name="Simmons R."/>
            <person name="Seto K."/>
            <person name="Myers J."/>
            <person name="Bonds A."/>
            <person name="Quandt C.A."/>
            <person name="Barry K."/>
            <person name="Liu P."/>
            <person name="Grigoriev I."/>
            <person name="Longcore J.E."/>
            <person name="James T.Y."/>
        </authorList>
    </citation>
    <scope>NUCLEOTIDE SEQUENCE</scope>
    <source>
        <strain evidence="1">JEL0379</strain>
    </source>
</reference>
<dbReference type="AlphaFoldDB" id="A0AAD5TKS2"/>
<organism evidence="1 2">
    <name type="scientific">Geranomyces variabilis</name>
    <dbReference type="NCBI Taxonomy" id="109894"/>
    <lineage>
        <taxon>Eukaryota</taxon>
        <taxon>Fungi</taxon>
        <taxon>Fungi incertae sedis</taxon>
        <taxon>Chytridiomycota</taxon>
        <taxon>Chytridiomycota incertae sedis</taxon>
        <taxon>Chytridiomycetes</taxon>
        <taxon>Spizellomycetales</taxon>
        <taxon>Powellomycetaceae</taxon>
        <taxon>Geranomyces</taxon>
    </lineage>
</organism>
<gene>
    <name evidence="1" type="ORF">HDU87_003421</name>
</gene>
<accession>A0AAD5TKS2</accession>
<name>A0AAD5TKS2_9FUNG</name>
<dbReference type="Proteomes" id="UP001212152">
    <property type="component" value="Unassembled WGS sequence"/>
</dbReference>